<dbReference type="Proteomes" id="UP000004994">
    <property type="component" value="Chromosome 11"/>
</dbReference>
<evidence type="ECO:0000313" key="2">
    <source>
        <dbReference type="Proteomes" id="UP000004994"/>
    </source>
</evidence>
<dbReference type="InParanoid" id="A0A3Q7J112"/>
<name>A0A3Q7J112_SOLLC</name>
<accession>A0A3Q7J112</accession>
<protein>
    <submittedName>
        <fullName evidence="1">Uncharacterized protein</fullName>
    </submittedName>
</protein>
<evidence type="ECO:0000313" key="1">
    <source>
        <dbReference type="EnsemblPlants" id="Solyc11g072355.1.1"/>
    </source>
</evidence>
<reference evidence="1" key="2">
    <citation type="submission" date="2019-01" db="UniProtKB">
        <authorList>
            <consortium name="EnsemblPlants"/>
        </authorList>
    </citation>
    <scope>IDENTIFICATION</scope>
    <source>
        <strain evidence="1">cv. Heinz 1706</strain>
    </source>
</reference>
<sequence>MAPTEVYIHRNTKAIVLKIQVLTEVQYLLSNIGYGNPSNSARQLPVVTSKVTAIMNQKPSKVGATVYTQIVMGRMLIGKKRAKFFRQLGYQLGAIINKQVMKCRGLSLPQYMPLLPLWHLCKFKLLKRVKWLFGGQRTIELFSHFCYSMHPSNGKEFQRRKLS</sequence>
<organism evidence="1">
    <name type="scientific">Solanum lycopersicum</name>
    <name type="common">Tomato</name>
    <name type="synonym">Lycopersicon esculentum</name>
    <dbReference type="NCBI Taxonomy" id="4081"/>
    <lineage>
        <taxon>Eukaryota</taxon>
        <taxon>Viridiplantae</taxon>
        <taxon>Streptophyta</taxon>
        <taxon>Embryophyta</taxon>
        <taxon>Tracheophyta</taxon>
        <taxon>Spermatophyta</taxon>
        <taxon>Magnoliopsida</taxon>
        <taxon>eudicotyledons</taxon>
        <taxon>Gunneridae</taxon>
        <taxon>Pentapetalae</taxon>
        <taxon>asterids</taxon>
        <taxon>lamiids</taxon>
        <taxon>Solanales</taxon>
        <taxon>Solanaceae</taxon>
        <taxon>Solanoideae</taxon>
        <taxon>Solaneae</taxon>
        <taxon>Solanum</taxon>
        <taxon>Solanum subgen. Lycopersicon</taxon>
    </lineage>
</organism>
<keyword evidence="2" id="KW-1185">Reference proteome</keyword>
<dbReference type="AlphaFoldDB" id="A0A3Q7J112"/>
<dbReference type="EnsemblPlants" id="Solyc11g072355.1.1">
    <property type="protein sequence ID" value="Solyc11g072355.1.1"/>
    <property type="gene ID" value="Solyc11g072355.1"/>
</dbReference>
<dbReference type="Gramene" id="Solyc11g072355.1.1">
    <property type="protein sequence ID" value="Solyc11g072355.1.1"/>
    <property type="gene ID" value="Solyc11g072355.1"/>
</dbReference>
<reference evidence="1" key="1">
    <citation type="journal article" date="2012" name="Nature">
        <title>The tomato genome sequence provides insights into fleshy fruit evolution.</title>
        <authorList>
            <consortium name="Tomato Genome Consortium"/>
        </authorList>
    </citation>
    <scope>NUCLEOTIDE SEQUENCE [LARGE SCALE GENOMIC DNA]</scope>
    <source>
        <strain evidence="1">cv. Heinz 1706</strain>
    </source>
</reference>
<proteinExistence type="predicted"/>